<evidence type="ECO:0000313" key="2">
    <source>
        <dbReference type="EMBL" id="TVU32975.1"/>
    </source>
</evidence>
<organism evidence="2 3">
    <name type="scientific">Eragrostis curvula</name>
    <name type="common">weeping love grass</name>
    <dbReference type="NCBI Taxonomy" id="38414"/>
    <lineage>
        <taxon>Eukaryota</taxon>
        <taxon>Viridiplantae</taxon>
        <taxon>Streptophyta</taxon>
        <taxon>Embryophyta</taxon>
        <taxon>Tracheophyta</taxon>
        <taxon>Spermatophyta</taxon>
        <taxon>Magnoliopsida</taxon>
        <taxon>Liliopsida</taxon>
        <taxon>Poales</taxon>
        <taxon>Poaceae</taxon>
        <taxon>PACMAD clade</taxon>
        <taxon>Chloridoideae</taxon>
        <taxon>Eragrostideae</taxon>
        <taxon>Eragrostidinae</taxon>
        <taxon>Eragrostis</taxon>
    </lineage>
</organism>
<evidence type="ECO:0000256" key="1">
    <source>
        <dbReference type="SAM" id="MobiDB-lite"/>
    </source>
</evidence>
<gene>
    <name evidence="2" type="ORF">EJB05_24743</name>
</gene>
<feature type="region of interest" description="Disordered" evidence="1">
    <location>
        <begin position="69"/>
        <end position="98"/>
    </location>
</feature>
<keyword evidence="3" id="KW-1185">Reference proteome</keyword>
<name>A0A5J9VAK4_9POAL</name>
<dbReference type="Proteomes" id="UP000324897">
    <property type="component" value="Chromosome 1"/>
</dbReference>
<sequence>MRLSSLFALATSRRRRLPILCAVTSTARESSFVACPAGSVVSSAGSEAGEVVEGEGPVCFFVFKFRTPSEAASPPDSASSTTTSRPPRSSSPRTASSGIDPIISEVVVWYK</sequence>
<comment type="caution">
    <text evidence="2">The sequence shown here is derived from an EMBL/GenBank/DDBJ whole genome shotgun (WGS) entry which is preliminary data.</text>
</comment>
<dbReference type="AlphaFoldDB" id="A0A5J9VAK4"/>
<dbReference type="Gramene" id="TVU32975">
    <property type="protein sequence ID" value="TVU32975"/>
    <property type="gene ID" value="EJB05_24743"/>
</dbReference>
<feature type="non-terminal residue" evidence="2">
    <location>
        <position position="1"/>
    </location>
</feature>
<evidence type="ECO:0000313" key="3">
    <source>
        <dbReference type="Proteomes" id="UP000324897"/>
    </source>
</evidence>
<dbReference type="EMBL" id="RWGY01000011">
    <property type="protein sequence ID" value="TVU32975.1"/>
    <property type="molecule type" value="Genomic_DNA"/>
</dbReference>
<accession>A0A5J9VAK4</accession>
<feature type="compositionally biased region" description="Low complexity" evidence="1">
    <location>
        <begin position="69"/>
        <end position="97"/>
    </location>
</feature>
<protein>
    <submittedName>
        <fullName evidence="2">Uncharacterized protein</fullName>
    </submittedName>
</protein>
<reference evidence="2 3" key="1">
    <citation type="journal article" date="2019" name="Sci. Rep.">
        <title>A high-quality genome of Eragrostis curvula grass provides insights into Poaceae evolution and supports new strategies to enhance forage quality.</title>
        <authorList>
            <person name="Carballo J."/>
            <person name="Santos B.A.C.M."/>
            <person name="Zappacosta D."/>
            <person name="Garbus I."/>
            <person name="Selva J.P."/>
            <person name="Gallo C.A."/>
            <person name="Diaz A."/>
            <person name="Albertini E."/>
            <person name="Caccamo M."/>
            <person name="Echenique V."/>
        </authorList>
    </citation>
    <scope>NUCLEOTIDE SEQUENCE [LARGE SCALE GENOMIC DNA]</scope>
    <source>
        <strain evidence="3">cv. Victoria</strain>
        <tissue evidence="2">Leaf</tissue>
    </source>
</reference>
<proteinExistence type="predicted"/>